<dbReference type="GO" id="GO:0004659">
    <property type="term" value="F:prenyltransferase activity"/>
    <property type="evidence" value="ECO:0007669"/>
    <property type="project" value="InterPro"/>
</dbReference>
<dbReference type="Gene3D" id="1.10.600.10">
    <property type="entry name" value="Farnesyl Diphosphate Synthase"/>
    <property type="match status" value="1"/>
</dbReference>
<keyword evidence="5" id="KW-0460">Magnesium</keyword>
<dbReference type="AlphaFoldDB" id="A0A1Z1MNU5"/>
<dbReference type="SFLD" id="SFLDS00005">
    <property type="entry name" value="Isoprenoid_Synthase_Type_I"/>
    <property type="match status" value="1"/>
</dbReference>
<evidence type="ECO:0000256" key="3">
    <source>
        <dbReference type="ARBA" id="ARBA00022679"/>
    </source>
</evidence>
<dbReference type="PROSITE" id="PS00723">
    <property type="entry name" value="POLYPRENYL_SYNTHASE_1"/>
    <property type="match status" value="1"/>
</dbReference>
<gene>
    <name evidence="8" type="primary">preA</name>
</gene>
<keyword evidence="6" id="KW-0414">Isoprene biosynthesis</keyword>
<dbReference type="InterPro" id="IPR000092">
    <property type="entry name" value="Polyprenyl_synt"/>
</dbReference>
<dbReference type="InterPro" id="IPR033749">
    <property type="entry name" value="Polyprenyl_synt_CS"/>
</dbReference>
<dbReference type="NCBIfam" id="TIGR02749">
    <property type="entry name" value="prenyl_cyano"/>
    <property type="match status" value="1"/>
</dbReference>
<protein>
    <submittedName>
        <fullName evidence="8">Prenyl transferase</fullName>
    </submittedName>
</protein>
<dbReference type="SUPFAM" id="SSF48576">
    <property type="entry name" value="Terpenoid synthases"/>
    <property type="match status" value="1"/>
</dbReference>
<evidence type="ECO:0000256" key="7">
    <source>
        <dbReference type="RuleBase" id="RU004466"/>
    </source>
</evidence>
<dbReference type="GO" id="GO:0008299">
    <property type="term" value="P:isoprenoid biosynthetic process"/>
    <property type="evidence" value="ECO:0007669"/>
    <property type="project" value="UniProtKB-KW"/>
</dbReference>
<dbReference type="PANTHER" id="PTHR12001:SF69">
    <property type="entry name" value="ALL TRANS-POLYPRENYL-DIPHOSPHATE SYNTHASE PDSS1"/>
    <property type="match status" value="1"/>
</dbReference>
<keyword evidence="8" id="KW-0150">Chloroplast</keyword>
<evidence type="ECO:0000256" key="4">
    <source>
        <dbReference type="ARBA" id="ARBA00022723"/>
    </source>
</evidence>
<dbReference type="GO" id="GO:0046872">
    <property type="term" value="F:metal ion binding"/>
    <property type="evidence" value="ECO:0007669"/>
    <property type="project" value="UniProtKB-KW"/>
</dbReference>
<dbReference type="GO" id="GO:1901663">
    <property type="term" value="P:quinone biosynthetic process"/>
    <property type="evidence" value="ECO:0007669"/>
    <property type="project" value="UniProtKB-ARBA"/>
</dbReference>
<dbReference type="InterPro" id="IPR008949">
    <property type="entry name" value="Isoprenoid_synthase_dom_sf"/>
</dbReference>
<dbReference type="GeneID" id="33360771"/>
<dbReference type="RefSeq" id="YP_009398269.1">
    <property type="nucleotide sequence ID" value="NC_035291.1"/>
</dbReference>
<accession>A0A1Z1MNU5</accession>
<geneLocation type="chloroplast" evidence="8"/>
<reference evidence="8" key="1">
    <citation type="journal article" date="2017" name="J. Phycol.">
        <title>Analysis of chloroplast genomes and a supermatrix inform reclassification of the Rhodomelaceae (Rhodophyta).</title>
        <authorList>
            <person name="Diaz-Tapia P."/>
            <person name="Maggs C.A."/>
            <person name="West J.A."/>
            <person name="Verbruggen H."/>
        </authorList>
    </citation>
    <scope>NUCLEOTIDE SEQUENCE</scope>
    <source>
        <strain evidence="8">PD1388</strain>
    </source>
</reference>
<dbReference type="Pfam" id="PF00348">
    <property type="entry name" value="polyprenyl_synt"/>
    <property type="match status" value="1"/>
</dbReference>
<evidence type="ECO:0000256" key="2">
    <source>
        <dbReference type="ARBA" id="ARBA00006706"/>
    </source>
</evidence>
<evidence type="ECO:0000256" key="1">
    <source>
        <dbReference type="ARBA" id="ARBA00001946"/>
    </source>
</evidence>
<evidence type="ECO:0000313" key="8">
    <source>
        <dbReference type="EMBL" id="ARW67455.1"/>
    </source>
</evidence>
<name>A0A1Z1MNU5_9FLOR</name>
<dbReference type="PROSITE" id="PS00444">
    <property type="entry name" value="POLYPRENYL_SYNTHASE_2"/>
    <property type="match status" value="1"/>
</dbReference>
<dbReference type="CDD" id="cd00685">
    <property type="entry name" value="Trans_IPPS_HT"/>
    <property type="match status" value="1"/>
</dbReference>
<dbReference type="EMBL" id="MF101447">
    <property type="protein sequence ID" value="ARW67455.1"/>
    <property type="molecule type" value="Genomic_DNA"/>
</dbReference>
<proteinExistence type="inferred from homology"/>
<sequence>MTIYSNQILESIKKELKQLNINLNKMIATENPILYSAAEQLFNAGGKRIRPAIVLLVAKFIRKNNDISNEQKRLAEITEIIHTASLVHDDIIDNCDTRRGINTIHNIFNNKVAVLAGDFLFAQSSWYLANLNNLNVVKTISKIITDFAEGEVQQGIKTFDNRISIEDYIEKSFYKTASLIACSCKATTILNNSNLDIQHDFYLYGKHIGLAFQIIDDILDIISSSKNLGKPAGSDLKNGNLTAPLIFALEEKPELNKLIDQEFQFNEDTKKAIKIIKNTNAIQKSMDLAQEHIQLAIHILEDKYSKKYTKDLLLISYYIMYRIN</sequence>
<dbReference type="PANTHER" id="PTHR12001">
    <property type="entry name" value="GERANYLGERANYL PYROPHOSPHATE SYNTHASE"/>
    <property type="match status" value="1"/>
</dbReference>
<organism evidence="8">
    <name type="scientific">Thaumatella adunca</name>
    <dbReference type="NCBI Taxonomy" id="2006976"/>
    <lineage>
        <taxon>Eukaryota</taxon>
        <taxon>Rhodophyta</taxon>
        <taxon>Florideophyceae</taxon>
        <taxon>Rhodymeniophycidae</taxon>
        <taxon>Ceramiales</taxon>
        <taxon>Rhodomelaceae</taxon>
        <taxon>Thaumatella</taxon>
    </lineage>
</organism>
<evidence type="ECO:0000256" key="5">
    <source>
        <dbReference type="ARBA" id="ARBA00022842"/>
    </source>
</evidence>
<keyword evidence="8" id="KW-0934">Plastid</keyword>
<keyword evidence="3 7" id="KW-0808">Transferase</keyword>
<comment type="similarity">
    <text evidence="2 7">Belongs to the FPP/GGPP synthase family.</text>
</comment>
<evidence type="ECO:0000256" key="6">
    <source>
        <dbReference type="ARBA" id="ARBA00023229"/>
    </source>
</evidence>
<keyword evidence="4" id="KW-0479">Metal-binding</keyword>
<comment type="cofactor">
    <cofactor evidence="1">
        <name>Mg(2+)</name>
        <dbReference type="ChEBI" id="CHEBI:18420"/>
    </cofactor>
</comment>